<gene>
    <name evidence="1" type="ORF">A2912_01305</name>
</gene>
<dbReference type="AlphaFoldDB" id="A0A1G1YVY3"/>
<sequence>MTLEDKIDIEEKFNNALAEWKREIGKYHGNIIPTHNHSQGYQKIVSLGIAALPYIQKELNVEVERINNPTPENMFDYTPLFGWGYVVEAIIPEFNIQKGEENSTAPIKTLGCGFVGINPQQVIELTLDWLDKNMERYLHKDL</sequence>
<proteinExistence type="predicted"/>
<name>A0A1G1YVY3_9BACT</name>
<comment type="caution">
    <text evidence="1">The sequence shown here is derived from an EMBL/GenBank/DDBJ whole genome shotgun (WGS) entry which is preliminary data.</text>
</comment>
<evidence type="ECO:0000313" key="1">
    <source>
        <dbReference type="EMBL" id="OGY55730.1"/>
    </source>
</evidence>
<organism evidence="1 2">
    <name type="scientific">Candidatus Buchananbacteria bacterium RIFCSPLOWO2_01_FULL_40_23b</name>
    <dbReference type="NCBI Taxonomy" id="1797544"/>
    <lineage>
        <taxon>Bacteria</taxon>
        <taxon>Candidatus Buchananiibacteriota</taxon>
    </lineage>
</organism>
<protein>
    <submittedName>
        <fullName evidence="1">Uncharacterized protein</fullName>
    </submittedName>
</protein>
<accession>A0A1G1YVY3</accession>
<evidence type="ECO:0000313" key="2">
    <source>
        <dbReference type="Proteomes" id="UP000178122"/>
    </source>
</evidence>
<dbReference type="Proteomes" id="UP000178122">
    <property type="component" value="Unassembled WGS sequence"/>
</dbReference>
<reference evidence="1 2" key="1">
    <citation type="journal article" date="2016" name="Nat. Commun.">
        <title>Thousands of microbial genomes shed light on interconnected biogeochemical processes in an aquifer system.</title>
        <authorList>
            <person name="Anantharaman K."/>
            <person name="Brown C.T."/>
            <person name="Hug L.A."/>
            <person name="Sharon I."/>
            <person name="Castelle C.J."/>
            <person name="Probst A.J."/>
            <person name="Thomas B.C."/>
            <person name="Singh A."/>
            <person name="Wilkins M.J."/>
            <person name="Karaoz U."/>
            <person name="Brodie E.L."/>
            <person name="Williams K.H."/>
            <person name="Hubbard S.S."/>
            <person name="Banfield J.F."/>
        </authorList>
    </citation>
    <scope>NUCLEOTIDE SEQUENCE [LARGE SCALE GENOMIC DNA]</scope>
</reference>
<dbReference type="EMBL" id="MHIN01000006">
    <property type="protein sequence ID" value="OGY55730.1"/>
    <property type="molecule type" value="Genomic_DNA"/>
</dbReference>